<dbReference type="SUPFAM" id="SSF52540">
    <property type="entry name" value="P-loop containing nucleoside triphosphate hydrolases"/>
    <property type="match status" value="1"/>
</dbReference>
<dbReference type="PROSITE" id="PS00108">
    <property type="entry name" value="PROTEIN_KINASE_ST"/>
    <property type="match status" value="1"/>
</dbReference>
<feature type="compositionally biased region" description="Basic and acidic residues" evidence="14">
    <location>
        <begin position="1223"/>
        <end position="1235"/>
    </location>
</feature>
<evidence type="ECO:0000256" key="11">
    <source>
        <dbReference type="ARBA" id="ARBA00023273"/>
    </source>
</evidence>
<dbReference type="GO" id="GO:0003779">
    <property type="term" value="F:actin binding"/>
    <property type="evidence" value="ECO:0007669"/>
    <property type="project" value="UniProtKB-KW"/>
</dbReference>
<feature type="domain" description="Myosin motor" evidence="16">
    <location>
        <begin position="329"/>
        <end position="1030"/>
    </location>
</feature>
<keyword evidence="11" id="KW-0966">Cell projection</keyword>
<dbReference type="Gene3D" id="1.20.120.720">
    <property type="entry name" value="Myosin VI head, motor domain, U50 subdomain"/>
    <property type="match status" value="1"/>
</dbReference>
<evidence type="ECO:0000256" key="14">
    <source>
        <dbReference type="SAM" id="MobiDB-lite"/>
    </source>
</evidence>
<dbReference type="InterPro" id="IPR001609">
    <property type="entry name" value="Myosin_head_motor_dom-like"/>
</dbReference>
<keyword evidence="8 12" id="KW-0505">Motor protein</keyword>
<evidence type="ECO:0000256" key="12">
    <source>
        <dbReference type="PROSITE-ProRule" id="PRU00782"/>
    </source>
</evidence>
<dbReference type="EMBL" id="OU900095">
    <property type="protein sequence ID" value="CAG9859253.1"/>
    <property type="molecule type" value="Genomic_DNA"/>
</dbReference>
<dbReference type="SMART" id="SM00242">
    <property type="entry name" value="MYSc"/>
    <property type="match status" value="1"/>
</dbReference>
<proteinExistence type="inferred from homology"/>
<dbReference type="PROSITE" id="PS00107">
    <property type="entry name" value="PROTEIN_KINASE_ATP"/>
    <property type="match status" value="1"/>
</dbReference>
<evidence type="ECO:0000256" key="13">
    <source>
        <dbReference type="PROSITE-ProRule" id="PRU10141"/>
    </source>
</evidence>
<keyword evidence="3" id="KW-0963">Cytoplasm</keyword>
<dbReference type="PANTHER" id="PTHR46256:SF2">
    <property type="entry name" value="NEITHER INACTIVATION NOR AFTERPOTENTIAL PROTEIN C"/>
    <property type="match status" value="1"/>
</dbReference>
<evidence type="ECO:0008006" key="19">
    <source>
        <dbReference type="Google" id="ProtNLM"/>
    </source>
</evidence>
<feature type="binding site" evidence="13">
    <location>
        <position position="45"/>
    </location>
    <ligand>
        <name>ATP</name>
        <dbReference type="ChEBI" id="CHEBI:30616"/>
    </ligand>
</feature>
<evidence type="ECO:0000256" key="6">
    <source>
        <dbReference type="ARBA" id="ARBA00022840"/>
    </source>
</evidence>
<feature type="domain" description="Protein kinase" evidence="15">
    <location>
        <begin position="15"/>
        <end position="278"/>
    </location>
</feature>
<evidence type="ECO:0000259" key="15">
    <source>
        <dbReference type="PROSITE" id="PS50011"/>
    </source>
</evidence>
<evidence type="ECO:0000256" key="5">
    <source>
        <dbReference type="ARBA" id="ARBA00022741"/>
    </source>
</evidence>
<dbReference type="Pfam" id="PF00069">
    <property type="entry name" value="Pkinase"/>
    <property type="match status" value="1"/>
</dbReference>
<accession>A0A9N9TNK3</accession>
<evidence type="ECO:0000313" key="17">
    <source>
        <dbReference type="EMBL" id="CAG9859253.1"/>
    </source>
</evidence>
<feature type="binding site" evidence="12">
    <location>
        <begin position="422"/>
        <end position="429"/>
    </location>
    <ligand>
        <name>ATP</name>
        <dbReference type="ChEBI" id="CHEBI:30616"/>
    </ligand>
</feature>
<dbReference type="Pfam" id="PF00063">
    <property type="entry name" value="Myosin_head"/>
    <property type="match status" value="1"/>
</dbReference>
<dbReference type="InterPro" id="IPR027417">
    <property type="entry name" value="P-loop_NTPase"/>
</dbReference>
<dbReference type="GO" id="GO:0000146">
    <property type="term" value="F:microfilament motor activity"/>
    <property type="evidence" value="ECO:0007669"/>
    <property type="project" value="TreeGrafter"/>
</dbReference>
<dbReference type="PROSITE" id="PS51456">
    <property type="entry name" value="MYOSIN_MOTOR"/>
    <property type="match status" value="1"/>
</dbReference>
<evidence type="ECO:0000256" key="2">
    <source>
        <dbReference type="ARBA" id="ARBA00004316"/>
    </source>
</evidence>
<dbReference type="Gene3D" id="1.10.510.10">
    <property type="entry name" value="Transferase(Phosphotransferase) domain 1"/>
    <property type="match status" value="1"/>
</dbReference>
<dbReference type="PROSITE" id="PS50011">
    <property type="entry name" value="PROTEIN_KINASE_DOM"/>
    <property type="match status" value="1"/>
</dbReference>
<dbReference type="Proteomes" id="UP001153712">
    <property type="component" value="Chromosome 2"/>
</dbReference>
<dbReference type="InterPro" id="IPR011009">
    <property type="entry name" value="Kinase-like_dom_sf"/>
</dbReference>
<dbReference type="InterPro" id="IPR036961">
    <property type="entry name" value="Kinesin_motor_dom_sf"/>
</dbReference>
<dbReference type="PROSITE" id="PS50096">
    <property type="entry name" value="IQ"/>
    <property type="match status" value="1"/>
</dbReference>
<evidence type="ECO:0000256" key="8">
    <source>
        <dbReference type="ARBA" id="ARBA00023175"/>
    </source>
</evidence>
<evidence type="ECO:0000256" key="3">
    <source>
        <dbReference type="ARBA" id="ARBA00022490"/>
    </source>
</evidence>
<dbReference type="InterPro" id="IPR052409">
    <property type="entry name" value="Myosin-III_kinase_activity"/>
</dbReference>
<comment type="subcellular location">
    <subcellularLocation>
        <location evidence="2">Cell projection</location>
    </subcellularLocation>
    <subcellularLocation>
        <location evidence="1">Cytoplasm</location>
        <location evidence="1">Cytoskeleton</location>
    </subcellularLocation>
</comment>
<dbReference type="GO" id="GO:0016459">
    <property type="term" value="C:myosin complex"/>
    <property type="evidence" value="ECO:0007669"/>
    <property type="project" value="UniProtKB-KW"/>
</dbReference>
<dbReference type="SUPFAM" id="SSF56112">
    <property type="entry name" value="Protein kinase-like (PK-like)"/>
    <property type="match status" value="1"/>
</dbReference>
<evidence type="ECO:0000256" key="10">
    <source>
        <dbReference type="ARBA" id="ARBA00023212"/>
    </source>
</evidence>
<dbReference type="SMART" id="SM00220">
    <property type="entry name" value="S_TKc"/>
    <property type="match status" value="1"/>
</dbReference>
<keyword evidence="9 12" id="KW-0009">Actin-binding</keyword>
<dbReference type="InterPro" id="IPR000719">
    <property type="entry name" value="Prot_kinase_dom"/>
</dbReference>
<name>A0A9N9TNK3_PHYSR</name>
<organism evidence="17 18">
    <name type="scientific">Phyllotreta striolata</name>
    <name type="common">Striped flea beetle</name>
    <name type="synonym">Crioceris striolata</name>
    <dbReference type="NCBI Taxonomy" id="444603"/>
    <lineage>
        <taxon>Eukaryota</taxon>
        <taxon>Metazoa</taxon>
        <taxon>Ecdysozoa</taxon>
        <taxon>Arthropoda</taxon>
        <taxon>Hexapoda</taxon>
        <taxon>Insecta</taxon>
        <taxon>Pterygota</taxon>
        <taxon>Neoptera</taxon>
        <taxon>Endopterygota</taxon>
        <taxon>Coleoptera</taxon>
        <taxon>Polyphaga</taxon>
        <taxon>Cucujiformia</taxon>
        <taxon>Chrysomeloidea</taxon>
        <taxon>Chrysomelidae</taxon>
        <taxon>Galerucinae</taxon>
        <taxon>Alticini</taxon>
        <taxon>Phyllotreta</taxon>
    </lineage>
</organism>
<keyword evidence="18" id="KW-1185">Reference proteome</keyword>
<dbReference type="Gene3D" id="1.10.10.820">
    <property type="match status" value="1"/>
</dbReference>
<dbReference type="GO" id="GO:0004674">
    <property type="term" value="F:protein serine/threonine kinase activity"/>
    <property type="evidence" value="ECO:0007669"/>
    <property type="project" value="TreeGrafter"/>
</dbReference>
<dbReference type="InterPro" id="IPR017441">
    <property type="entry name" value="Protein_kinase_ATP_BS"/>
</dbReference>
<reference evidence="17" key="1">
    <citation type="submission" date="2022-01" db="EMBL/GenBank/DDBJ databases">
        <authorList>
            <person name="King R."/>
        </authorList>
    </citation>
    <scope>NUCLEOTIDE SEQUENCE</scope>
</reference>
<dbReference type="PRINTS" id="PR00193">
    <property type="entry name" value="MYOSINHEAVY"/>
</dbReference>
<dbReference type="InterPro" id="IPR008271">
    <property type="entry name" value="Ser/Thr_kinase_AS"/>
</dbReference>
<evidence type="ECO:0000256" key="9">
    <source>
        <dbReference type="ARBA" id="ARBA00023203"/>
    </source>
</evidence>
<dbReference type="OrthoDB" id="6108017at2759"/>
<dbReference type="Gene3D" id="1.20.58.530">
    <property type="match status" value="1"/>
</dbReference>
<comment type="similarity">
    <text evidence="12">Belongs to the TRAFAC class myosin-kinesin ATPase superfamily. Myosin family.</text>
</comment>
<protein>
    <recommendedName>
        <fullName evidence="19">Neither inactivation nor afterpotential protein C</fullName>
    </recommendedName>
</protein>
<dbReference type="Gene3D" id="1.20.5.4820">
    <property type="match status" value="1"/>
</dbReference>
<comment type="caution">
    <text evidence="12">Lacks conserved residue(s) required for the propagation of feature annotation.</text>
</comment>
<gene>
    <name evidence="17" type="ORF">PHYEVI_LOCUS5627</name>
</gene>
<sequence length="1448" mass="166402">MKINLTDIPDPGGRYELGDLLGYGVYGKVYSAVDNQASKKKVAVKCQKYQTGSKEFVEEEYRILRDFSNHANVVDFYGIFKKNNEIWFVLEPCDGGSVIDLVKRLFAKNRRMVEEHIAYVIKETLRGLIHLHENKIVHRDVKGSNILLTKEGEIKLSDFGLSKIRSSSDERMSVILGSPSWMAPELVNIGSNQNELGYNDKVDVWSLGITAIELGDGKAPFQDMHPSRTLFQIVANPPPALQKISNWTENFHDFISECLVKDHEYRPCVMELIEHPFLSEIPDNNYHLTIELKSLINDLCVGKPGSRKPDVVVHGKFLKRDIDGDMEPIYEEDLAAIHPVTERDILEILERRMETGEIYVYIGDILLSLNPNERKSIYGNEFHQKYQFKSRSDNPPHIYAIADNAYQNALHHKMVQQIVLSGESGSGKTTNYLHLVDHLLYLGENTSVSSTRIQNTIKLIHSFMHATTPSNIYSTRSVFKTELNYGKTGKISGASFKVHCIEKSRISLTEPSQSNFHIFYYIYDGLVASSSHEKYYLKSHRNYSYLKTSNKLPATSPKDDIDANRAKHKKICSYLEELQFSEEETSTIHAVIAAILHLGEVAFEESEEMYAVLQGKEEAKNFAKLLEIDEKKICWTLTNYCAVKGGNAYKVKQSYDEAKEARDVLANTLYARLVDYVVGTINNKLSFGKAIFGNSYAIKVLDFFGFECFKQNGFSQLIVNTFNEQLHYHFLQRVFAWELQDLQDENIEFIPVSYYSNKDTLNEILGTPEGLFSVLDDASKKGHGGCYVADNLYNDDKKKIMIYDEGAFTVMHYTGKVTYSCKSMPEKNRDYLAPEIIETLRGSKNPIISTMFTAKLDRTGNLIMAPEELRKTKYGFQSKVLTEQRQYSQIKRMRTQSAVFRSLCIELLKELSVGSSAGGTHFVRCVRTDLKGVPRNFKRELVKHQLRAMAVKETAKIRQRGFSQRISFSEFLRRYKFLAFDFDENVDVTKDNCRLLMIRLKIEGWALGKSKIFLKYYNEEYLSRLYETQVKKIVKIQSILRGFLVKCRMAKKVKQEQRACVGQLKTRRRSSVLTEDEAAEIIQKAYRNAAKRKDVLELYSQLNEKDKNFIRPFAKKWRTKSLFSVLMRYRGKRIQDFFNLSQQVHLYNMDAYHKLLQTQDGINLDQVDKKAQISTYLNNVNNSVLKLYFRLEDIPFYNTTHMSNLLTNIGEITTAQESWDSPYKWRESRSQTKEESTDDDMETNEALSNLKYSREPDEDVPTLASPAESEDGKDMKDNINETTRTKINKLDGIKGFEERNTVQNNRFNVNLRKVDCSSKTKTSTVNFTMNSSPANKDFDYIKPKSTQVKPKYTASPVEELRNIARRDSNASDDDPPFNFQGMLRKTNFRRESLKNAVQTVRKLSLKDHENNIINKLSNGHLDNEAVNGKHCSIEILPGLVMEGVEIEL</sequence>
<evidence type="ECO:0000256" key="7">
    <source>
        <dbReference type="ARBA" id="ARBA00023123"/>
    </source>
</evidence>
<dbReference type="GO" id="GO:0005524">
    <property type="term" value="F:ATP binding"/>
    <property type="evidence" value="ECO:0007669"/>
    <property type="project" value="UniProtKB-UniRule"/>
</dbReference>
<keyword evidence="7 12" id="KW-0518">Myosin</keyword>
<keyword evidence="6 12" id="KW-0067">ATP-binding</keyword>
<feature type="region of interest" description="Disordered" evidence="14">
    <location>
        <begin position="1220"/>
        <end position="1277"/>
    </location>
</feature>
<evidence type="ECO:0000256" key="1">
    <source>
        <dbReference type="ARBA" id="ARBA00004245"/>
    </source>
</evidence>
<dbReference type="GO" id="GO:0042995">
    <property type="term" value="C:cell projection"/>
    <property type="evidence" value="ECO:0007669"/>
    <property type="project" value="UniProtKB-SubCell"/>
</dbReference>
<evidence type="ECO:0000256" key="4">
    <source>
        <dbReference type="ARBA" id="ARBA00022737"/>
    </source>
</evidence>
<dbReference type="PANTHER" id="PTHR46256">
    <property type="entry name" value="AGAP011099-PA"/>
    <property type="match status" value="1"/>
</dbReference>
<evidence type="ECO:0000313" key="18">
    <source>
        <dbReference type="Proteomes" id="UP001153712"/>
    </source>
</evidence>
<keyword evidence="4" id="KW-0677">Repeat</keyword>
<dbReference type="Gene3D" id="3.40.850.10">
    <property type="entry name" value="Kinesin motor domain"/>
    <property type="match status" value="1"/>
</dbReference>
<keyword evidence="10" id="KW-0206">Cytoskeleton</keyword>
<evidence type="ECO:0000259" key="16">
    <source>
        <dbReference type="PROSITE" id="PS51456"/>
    </source>
</evidence>
<keyword evidence="5 12" id="KW-0547">Nucleotide-binding</keyword>
<dbReference type="GO" id="GO:0030832">
    <property type="term" value="P:regulation of actin filament length"/>
    <property type="evidence" value="ECO:0007669"/>
    <property type="project" value="TreeGrafter"/>
</dbReference>